<dbReference type="KEGG" id="bfo:118423386"/>
<dbReference type="PANTHER" id="PTHR11079:SF156">
    <property type="entry name" value="INACTIVE TRNA-SPECIFIC ADENOSINE DEAMINASE-LIKE PROTEIN 3-RELATED"/>
    <property type="match status" value="1"/>
</dbReference>
<organism evidence="6 7">
    <name type="scientific">Branchiostoma floridae</name>
    <name type="common">Florida lancelet</name>
    <name type="synonym">Amphioxus</name>
    <dbReference type="NCBI Taxonomy" id="7739"/>
    <lineage>
        <taxon>Eukaryota</taxon>
        <taxon>Metazoa</taxon>
        <taxon>Chordata</taxon>
        <taxon>Cephalochordata</taxon>
        <taxon>Leptocardii</taxon>
        <taxon>Amphioxiformes</taxon>
        <taxon>Branchiostomatidae</taxon>
        <taxon>Branchiostoma</taxon>
    </lineage>
</organism>
<evidence type="ECO:0000256" key="2">
    <source>
        <dbReference type="ARBA" id="ARBA00022694"/>
    </source>
</evidence>
<dbReference type="OrthoDB" id="3180714at2759"/>
<evidence type="ECO:0000256" key="1">
    <source>
        <dbReference type="ARBA" id="ARBA00001947"/>
    </source>
</evidence>
<comment type="cofactor">
    <cofactor evidence="1">
        <name>Zn(2+)</name>
        <dbReference type="ChEBI" id="CHEBI:29105"/>
    </cofactor>
</comment>
<evidence type="ECO:0000313" key="7">
    <source>
        <dbReference type="RefSeq" id="XP_035687409.1"/>
    </source>
</evidence>
<dbReference type="InterPro" id="IPR058535">
    <property type="entry name" value="MafB19-deam"/>
</dbReference>
<dbReference type="Pfam" id="PF14437">
    <property type="entry name" value="MafB19-deam"/>
    <property type="match status" value="1"/>
</dbReference>
<dbReference type="AlphaFoldDB" id="A0A9J7N2H9"/>
<dbReference type="PROSITE" id="PS51747">
    <property type="entry name" value="CYT_DCMP_DEAMINASES_2"/>
    <property type="match status" value="1"/>
</dbReference>
<dbReference type="GO" id="GO:0005737">
    <property type="term" value="C:cytoplasm"/>
    <property type="evidence" value="ECO:0000318"/>
    <property type="project" value="GO_Central"/>
</dbReference>
<dbReference type="GO" id="GO:0046872">
    <property type="term" value="F:metal ion binding"/>
    <property type="evidence" value="ECO:0007669"/>
    <property type="project" value="UniProtKB-KW"/>
</dbReference>
<gene>
    <name evidence="7" type="primary">LOC118423386</name>
</gene>
<dbReference type="PANTHER" id="PTHR11079">
    <property type="entry name" value="CYTOSINE DEAMINASE FAMILY MEMBER"/>
    <property type="match status" value="1"/>
</dbReference>
<feature type="region of interest" description="Disordered" evidence="4">
    <location>
        <begin position="279"/>
        <end position="317"/>
    </location>
</feature>
<keyword evidence="2" id="KW-0819">tRNA processing</keyword>
<evidence type="ECO:0000256" key="3">
    <source>
        <dbReference type="ARBA" id="ARBA00038160"/>
    </source>
</evidence>
<sequence>MAAPMGDLGPCKKKMKVMTTADGDTSIAPASTASPGVNIPHPVPVLSDDIMAPVPLIDVYVAPVLDKKQTSRLIKEVSSRFPLPDLLHLKRVNSQKSGNKETTIQILLSKAPSSEDGSSADSESRDPTENGFHFDGLGKPFLTKVAVRPAITRRQYEHCVQYWPTAFHEDKLLERRLKGDFFTSEELQSIQKYMQRALQAAQHAKQTGMEPVGAVVVDPVADEVIGVGHDLRHAGNPLHHAVMVAVDTVASSQDGGYWDHRGPELYWREEQSETSNIHVKETADDCSLKGTETAGKDVKSEDSTRTSDISGNTEEQPKDGPYLCTGYDLYVTREPCIMCAMALVHSRIRRVFYGAPHPSGALGTRYSLHTQPNINHHYEVFKHVMLEECGSLKT</sequence>
<evidence type="ECO:0000256" key="4">
    <source>
        <dbReference type="SAM" id="MobiDB-lite"/>
    </source>
</evidence>
<protein>
    <submittedName>
        <fullName evidence="7">Probable inactive tRNA-specific adenosine deaminase-like protein 3 isoform X1</fullName>
    </submittedName>
</protein>
<dbReference type="GO" id="GO:0052717">
    <property type="term" value="F:tRNA-specific adenosine-34 deaminase activity"/>
    <property type="evidence" value="ECO:0007669"/>
    <property type="project" value="UniProtKB-EC"/>
</dbReference>
<dbReference type="Proteomes" id="UP000001554">
    <property type="component" value="Chromosome 1"/>
</dbReference>
<feature type="compositionally biased region" description="Basic and acidic residues" evidence="4">
    <location>
        <begin position="294"/>
        <end position="305"/>
    </location>
</feature>
<reference evidence="7" key="2">
    <citation type="submission" date="2025-08" db="UniProtKB">
        <authorList>
            <consortium name="RefSeq"/>
        </authorList>
    </citation>
    <scope>IDENTIFICATION</scope>
    <source>
        <strain evidence="7">S238N-H82</strain>
        <tissue evidence="7">Testes</tissue>
    </source>
</reference>
<comment type="similarity">
    <text evidence="3">Belongs to the cytidine and deoxycytidylate deaminase family. ADAT3 subfamily.</text>
</comment>
<dbReference type="CDD" id="cd01285">
    <property type="entry name" value="nucleoside_deaminase"/>
    <property type="match status" value="1"/>
</dbReference>
<dbReference type="InterPro" id="IPR016193">
    <property type="entry name" value="Cytidine_deaminase-like"/>
</dbReference>
<reference evidence="6" key="1">
    <citation type="journal article" date="2020" name="Nat. Ecol. Evol.">
        <title>Deeply conserved synteny resolves early events in vertebrate evolution.</title>
        <authorList>
            <person name="Simakov O."/>
            <person name="Marletaz F."/>
            <person name="Yue J.X."/>
            <person name="O'Connell B."/>
            <person name="Jenkins J."/>
            <person name="Brandt A."/>
            <person name="Calef R."/>
            <person name="Tung C.H."/>
            <person name="Huang T.K."/>
            <person name="Schmutz J."/>
            <person name="Satoh N."/>
            <person name="Yu J.K."/>
            <person name="Putnam N.H."/>
            <person name="Green R.E."/>
            <person name="Rokhsar D.S."/>
        </authorList>
    </citation>
    <scope>NUCLEOTIDE SEQUENCE [LARGE SCALE GENOMIC DNA]</scope>
    <source>
        <strain evidence="6">S238N-H82</strain>
    </source>
</reference>
<feature type="region of interest" description="Disordered" evidence="4">
    <location>
        <begin position="109"/>
        <end position="135"/>
    </location>
</feature>
<dbReference type="Pfam" id="PF00383">
    <property type="entry name" value="dCMP_cyt_deam_1"/>
    <property type="match status" value="1"/>
</dbReference>
<accession>A0A9J7N2H9</accession>
<evidence type="ECO:0000313" key="6">
    <source>
        <dbReference type="Proteomes" id="UP000001554"/>
    </source>
</evidence>
<dbReference type="RefSeq" id="XP_035687409.1">
    <property type="nucleotide sequence ID" value="XM_035831516.1"/>
</dbReference>
<evidence type="ECO:0000259" key="5">
    <source>
        <dbReference type="PROSITE" id="PS51747"/>
    </source>
</evidence>
<dbReference type="SUPFAM" id="SSF53927">
    <property type="entry name" value="Cytidine deaminase-like"/>
    <property type="match status" value="1"/>
</dbReference>
<name>A0A9J7N2H9_BRAFL</name>
<dbReference type="GO" id="GO:0002100">
    <property type="term" value="P:tRNA wobble adenosine to inosine editing"/>
    <property type="evidence" value="ECO:0007669"/>
    <property type="project" value="InterPro"/>
</dbReference>
<dbReference type="GeneID" id="118423386"/>
<dbReference type="Gene3D" id="3.40.140.10">
    <property type="entry name" value="Cytidine Deaminase, domain 2"/>
    <property type="match status" value="1"/>
</dbReference>
<proteinExistence type="inferred from homology"/>
<dbReference type="InterPro" id="IPR002125">
    <property type="entry name" value="CMP_dCMP_dom"/>
</dbReference>
<dbReference type="OMA" id="QHWPTSF"/>
<dbReference type="GO" id="GO:0005634">
    <property type="term" value="C:nucleus"/>
    <property type="evidence" value="ECO:0000318"/>
    <property type="project" value="GO_Central"/>
</dbReference>
<keyword evidence="6" id="KW-1185">Reference proteome</keyword>
<feature type="domain" description="CMP/dCMP-type deaminase" evidence="5">
    <location>
        <begin position="188"/>
        <end position="381"/>
    </location>
</feature>